<reference evidence="4 5" key="1">
    <citation type="submission" date="2023-05" db="EMBL/GenBank/DDBJ databases">
        <title>Streptantibioticus silvisoli sp. nov., acidotolerant actinomycetes 1 from pine litter.</title>
        <authorList>
            <person name="Swiecimska M."/>
            <person name="Golinska P."/>
            <person name="Sangal V."/>
            <person name="Wachnowicz B."/>
            <person name="Goodfellow M."/>
        </authorList>
    </citation>
    <scope>NUCLEOTIDE SEQUENCE [LARGE SCALE GENOMIC DNA]</scope>
    <source>
        <strain evidence="4 5">DSM 42109</strain>
    </source>
</reference>
<dbReference type="PANTHER" id="PTHR30055:SF209">
    <property type="entry name" value="POSSIBLE TRANSCRIPTIONAL REGULATORY PROTEIN (PROBABLY TETR-FAMILY)"/>
    <property type="match status" value="1"/>
</dbReference>
<dbReference type="InterPro" id="IPR001647">
    <property type="entry name" value="HTH_TetR"/>
</dbReference>
<evidence type="ECO:0000256" key="2">
    <source>
        <dbReference type="PROSITE-ProRule" id="PRU00335"/>
    </source>
</evidence>
<evidence type="ECO:0000313" key="4">
    <source>
        <dbReference type="EMBL" id="MDJ1131549.1"/>
    </source>
</evidence>
<gene>
    <name evidence="4" type="ORF">NMN56_006170</name>
</gene>
<evidence type="ECO:0000256" key="1">
    <source>
        <dbReference type="ARBA" id="ARBA00023125"/>
    </source>
</evidence>
<dbReference type="RefSeq" id="WP_274042725.1">
    <property type="nucleotide sequence ID" value="NZ_JANCPR020000005.1"/>
</dbReference>
<sequence length="224" mass="23663">MPRTRRGRPGPLPLLDAEPAERADAARNRRKILAATRGLIARRPLERISLDEVAEAAGVGVGTVYRRFGDRSGLAYALLDESERALQESFLRGGPPLGPGAPPAERILAFLHAYLHRLLGELDLMLAAETAAPNGRHTGAYSTHRAHLATLLAELRPEGDDPGWLADALLAPLAAPLVRHQTRELGMTEAQIGAGLGLLVQALTAGSCAGAPRGQAAGDMPPEP</sequence>
<dbReference type="Pfam" id="PF00440">
    <property type="entry name" value="TetR_N"/>
    <property type="match status" value="1"/>
</dbReference>
<dbReference type="Proteomes" id="UP001214441">
    <property type="component" value="Unassembled WGS sequence"/>
</dbReference>
<organism evidence="4 5">
    <name type="scientific">Streptomyces iconiensis</name>
    <dbReference type="NCBI Taxonomy" id="1384038"/>
    <lineage>
        <taxon>Bacteria</taxon>
        <taxon>Bacillati</taxon>
        <taxon>Actinomycetota</taxon>
        <taxon>Actinomycetes</taxon>
        <taxon>Kitasatosporales</taxon>
        <taxon>Streptomycetaceae</taxon>
        <taxon>Streptomyces</taxon>
    </lineage>
</organism>
<comment type="caution">
    <text evidence="4">The sequence shown here is derived from an EMBL/GenBank/DDBJ whole genome shotgun (WGS) entry which is preliminary data.</text>
</comment>
<keyword evidence="5" id="KW-1185">Reference proteome</keyword>
<feature type="domain" description="HTH tetR-type" evidence="3">
    <location>
        <begin position="26"/>
        <end position="86"/>
    </location>
</feature>
<evidence type="ECO:0000259" key="3">
    <source>
        <dbReference type="PROSITE" id="PS50977"/>
    </source>
</evidence>
<dbReference type="SUPFAM" id="SSF46689">
    <property type="entry name" value="Homeodomain-like"/>
    <property type="match status" value="1"/>
</dbReference>
<feature type="DNA-binding region" description="H-T-H motif" evidence="2">
    <location>
        <begin position="49"/>
        <end position="68"/>
    </location>
</feature>
<proteinExistence type="predicted"/>
<dbReference type="PROSITE" id="PS50977">
    <property type="entry name" value="HTH_TETR_2"/>
    <property type="match status" value="1"/>
</dbReference>
<name>A0ABT6ZR88_9ACTN</name>
<dbReference type="InterPro" id="IPR050109">
    <property type="entry name" value="HTH-type_TetR-like_transc_reg"/>
</dbReference>
<dbReference type="PANTHER" id="PTHR30055">
    <property type="entry name" value="HTH-TYPE TRANSCRIPTIONAL REGULATOR RUTR"/>
    <property type="match status" value="1"/>
</dbReference>
<dbReference type="EMBL" id="JANCPR020000005">
    <property type="protein sequence ID" value="MDJ1131549.1"/>
    <property type="molecule type" value="Genomic_DNA"/>
</dbReference>
<evidence type="ECO:0000313" key="5">
    <source>
        <dbReference type="Proteomes" id="UP001214441"/>
    </source>
</evidence>
<dbReference type="InterPro" id="IPR009057">
    <property type="entry name" value="Homeodomain-like_sf"/>
</dbReference>
<accession>A0ABT6ZR88</accession>
<protein>
    <submittedName>
        <fullName evidence="4">TetR/AcrR family transcriptional regulator</fullName>
    </submittedName>
</protein>
<dbReference type="Gene3D" id="1.10.357.10">
    <property type="entry name" value="Tetracycline Repressor, domain 2"/>
    <property type="match status" value="1"/>
</dbReference>
<keyword evidence="1 2" id="KW-0238">DNA-binding</keyword>